<dbReference type="InterPro" id="IPR029052">
    <property type="entry name" value="Metallo-depent_PP-like"/>
</dbReference>
<evidence type="ECO:0000313" key="5">
    <source>
        <dbReference type="EMBL" id="KAH7963189.1"/>
    </source>
</evidence>
<dbReference type="EC" id="3.1.3.5" evidence="2"/>
<evidence type="ECO:0000256" key="3">
    <source>
        <dbReference type="RuleBase" id="RU362119"/>
    </source>
</evidence>
<sequence length="327" mass="36640">MVLKKMGAKIVIAITHIGYMQDIELMRSITDVDLVIGGHTNTFLYNGTDHPPENVPAGPYPTTVKMRDGTTGLVAQAFWFGKYLGFLRVTFDDNGRVKSWSGNPILINSSIPEDPHILTVIEPHRETVYQAMRVRVGSSRVSLEHAEDVCRLRECNLGNLAADAYFHYYSNRKPRSRDMWSNVNAAIVNGGSLRAPIPRTGTDHPKEDKPEGPYPYVVNRTDGSKALVVQDFRFGKYLGRLDVTFNSTGHVVSWGGNPVLLNVSVEEGPIEYEALEKYIAKMSPIWTPDEGRIKITWNKTDEEAVLNYTKSIRQNQKCEKGACDVSH</sequence>
<accession>A0A9D4Q2N0</accession>
<evidence type="ECO:0000256" key="4">
    <source>
        <dbReference type="SAM" id="MobiDB-lite"/>
    </source>
</evidence>
<dbReference type="AlphaFoldDB" id="A0A9D4Q2N0"/>
<dbReference type="PANTHER" id="PTHR11575">
    <property type="entry name" value="5'-NUCLEOTIDASE-RELATED"/>
    <property type="match status" value="1"/>
</dbReference>
<dbReference type="PRINTS" id="PR01607">
    <property type="entry name" value="APYRASEFAMLY"/>
</dbReference>
<dbReference type="FunFam" id="3.60.21.10:FF:000205">
    <property type="entry name" value="Uncharacterized protein"/>
    <property type="match status" value="1"/>
</dbReference>
<dbReference type="GO" id="GO:0008253">
    <property type="term" value="F:5'-nucleotidase activity"/>
    <property type="evidence" value="ECO:0007669"/>
    <property type="project" value="UniProtKB-EC"/>
</dbReference>
<dbReference type="GO" id="GO:0009166">
    <property type="term" value="P:nucleotide catabolic process"/>
    <property type="evidence" value="ECO:0007669"/>
    <property type="project" value="InterPro"/>
</dbReference>
<keyword evidence="6" id="KW-1185">Reference proteome</keyword>
<reference evidence="5" key="2">
    <citation type="submission" date="2021-09" db="EMBL/GenBank/DDBJ databases">
        <authorList>
            <person name="Jia N."/>
            <person name="Wang J."/>
            <person name="Shi W."/>
            <person name="Du L."/>
            <person name="Sun Y."/>
            <person name="Zhan W."/>
            <person name="Jiang J."/>
            <person name="Wang Q."/>
            <person name="Zhang B."/>
            <person name="Ji P."/>
            <person name="Sakyi L.B."/>
            <person name="Cui X."/>
            <person name="Yuan T."/>
            <person name="Jiang B."/>
            <person name="Yang W."/>
            <person name="Lam T.T.-Y."/>
            <person name="Chang Q."/>
            <person name="Ding S."/>
            <person name="Wang X."/>
            <person name="Zhu J."/>
            <person name="Ruan X."/>
            <person name="Zhao L."/>
            <person name="Wei J."/>
            <person name="Que T."/>
            <person name="Du C."/>
            <person name="Cheng J."/>
            <person name="Dai P."/>
            <person name="Han X."/>
            <person name="Huang E."/>
            <person name="Gao Y."/>
            <person name="Liu J."/>
            <person name="Shao H."/>
            <person name="Ye R."/>
            <person name="Li L."/>
            <person name="Wei W."/>
            <person name="Wang X."/>
            <person name="Wang C."/>
            <person name="Huo Q."/>
            <person name="Li W."/>
            <person name="Guo W."/>
            <person name="Chen H."/>
            <person name="Chen S."/>
            <person name="Zhou L."/>
            <person name="Zhou L."/>
            <person name="Ni X."/>
            <person name="Tian J."/>
            <person name="Zhou Y."/>
            <person name="Sheng Y."/>
            <person name="Liu T."/>
            <person name="Pan Y."/>
            <person name="Xia L."/>
            <person name="Li J."/>
            <person name="Zhao F."/>
            <person name="Cao W."/>
        </authorList>
    </citation>
    <scope>NUCLEOTIDE SEQUENCE</scope>
    <source>
        <strain evidence="5">Rsan-2018</strain>
        <tissue evidence="5">Larvae</tissue>
    </source>
</reference>
<comment type="catalytic activity">
    <reaction evidence="1">
        <text>a ribonucleoside 5'-phosphate + H2O = a ribonucleoside + phosphate</text>
        <dbReference type="Rhea" id="RHEA:12484"/>
        <dbReference type="ChEBI" id="CHEBI:15377"/>
        <dbReference type="ChEBI" id="CHEBI:18254"/>
        <dbReference type="ChEBI" id="CHEBI:43474"/>
        <dbReference type="ChEBI" id="CHEBI:58043"/>
        <dbReference type="EC" id="3.1.3.5"/>
    </reaction>
</comment>
<comment type="similarity">
    <text evidence="3">Belongs to the 5'-nucleotidase family.</text>
</comment>
<dbReference type="InterPro" id="IPR006179">
    <property type="entry name" value="5_nucleotidase/apyrase"/>
</dbReference>
<dbReference type="EMBL" id="JABSTV010001249">
    <property type="protein sequence ID" value="KAH7963189.1"/>
    <property type="molecule type" value="Genomic_DNA"/>
</dbReference>
<proteinExistence type="inferred from homology"/>
<protein>
    <recommendedName>
        <fullName evidence="2">5'-nucleotidase</fullName>
        <ecNumber evidence="2">3.1.3.5</ecNumber>
    </recommendedName>
</protein>
<keyword evidence="3" id="KW-0378">Hydrolase</keyword>
<organism evidence="5 6">
    <name type="scientific">Rhipicephalus sanguineus</name>
    <name type="common">Brown dog tick</name>
    <name type="synonym">Ixodes sanguineus</name>
    <dbReference type="NCBI Taxonomy" id="34632"/>
    <lineage>
        <taxon>Eukaryota</taxon>
        <taxon>Metazoa</taxon>
        <taxon>Ecdysozoa</taxon>
        <taxon>Arthropoda</taxon>
        <taxon>Chelicerata</taxon>
        <taxon>Arachnida</taxon>
        <taxon>Acari</taxon>
        <taxon>Parasitiformes</taxon>
        <taxon>Ixodida</taxon>
        <taxon>Ixodoidea</taxon>
        <taxon>Ixodidae</taxon>
        <taxon>Rhipicephalinae</taxon>
        <taxon>Rhipicephalus</taxon>
        <taxon>Rhipicephalus</taxon>
    </lineage>
</organism>
<keyword evidence="3" id="KW-0547">Nucleotide-binding</keyword>
<evidence type="ECO:0000313" key="6">
    <source>
        <dbReference type="Proteomes" id="UP000821837"/>
    </source>
</evidence>
<dbReference type="GO" id="GO:0000166">
    <property type="term" value="F:nucleotide binding"/>
    <property type="evidence" value="ECO:0007669"/>
    <property type="project" value="UniProtKB-KW"/>
</dbReference>
<feature type="region of interest" description="Disordered" evidence="4">
    <location>
        <begin position="194"/>
        <end position="213"/>
    </location>
</feature>
<reference evidence="5" key="1">
    <citation type="journal article" date="2020" name="Cell">
        <title>Large-Scale Comparative Analyses of Tick Genomes Elucidate Their Genetic Diversity and Vector Capacities.</title>
        <authorList>
            <consortium name="Tick Genome and Microbiome Consortium (TIGMIC)"/>
            <person name="Jia N."/>
            <person name="Wang J."/>
            <person name="Shi W."/>
            <person name="Du L."/>
            <person name="Sun Y."/>
            <person name="Zhan W."/>
            <person name="Jiang J.F."/>
            <person name="Wang Q."/>
            <person name="Zhang B."/>
            <person name="Ji P."/>
            <person name="Bell-Sakyi L."/>
            <person name="Cui X.M."/>
            <person name="Yuan T.T."/>
            <person name="Jiang B.G."/>
            <person name="Yang W.F."/>
            <person name="Lam T.T."/>
            <person name="Chang Q.C."/>
            <person name="Ding S.J."/>
            <person name="Wang X.J."/>
            <person name="Zhu J.G."/>
            <person name="Ruan X.D."/>
            <person name="Zhao L."/>
            <person name="Wei J.T."/>
            <person name="Ye R.Z."/>
            <person name="Que T.C."/>
            <person name="Du C.H."/>
            <person name="Zhou Y.H."/>
            <person name="Cheng J.X."/>
            <person name="Dai P.F."/>
            <person name="Guo W.B."/>
            <person name="Han X.H."/>
            <person name="Huang E.J."/>
            <person name="Li L.F."/>
            <person name="Wei W."/>
            <person name="Gao Y.C."/>
            <person name="Liu J.Z."/>
            <person name="Shao H.Z."/>
            <person name="Wang X."/>
            <person name="Wang C.C."/>
            <person name="Yang T.C."/>
            <person name="Huo Q.B."/>
            <person name="Li W."/>
            <person name="Chen H.Y."/>
            <person name="Chen S.E."/>
            <person name="Zhou L.G."/>
            <person name="Ni X.B."/>
            <person name="Tian J.H."/>
            <person name="Sheng Y."/>
            <person name="Liu T."/>
            <person name="Pan Y.S."/>
            <person name="Xia L.Y."/>
            <person name="Li J."/>
            <person name="Zhao F."/>
            <person name="Cao W.C."/>
        </authorList>
    </citation>
    <scope>NUCLEOTIDE SEQUENCE</scope>
    <source>
        <strain evidence="5">Rsan-2018</strain>
    </source>
</reference>
<dbReference type="SUPFAM" id="SSF55816">
    <property type="entry name" value="5'-nucleotidase (syn. UDP-sugar hydrolase), C-terminal domain"/>
    <property type="match status" value="1"/>
</dbReference>
<dbReference type="SUPFAM" id="SSF56300">
    <property type="entry name" value="Metallo-dependent phosphatases"/>
    <property type="match status" value="2"/>
</dbReference>
<dbReference type="InterPro" id="IPR036907">
    <property type="entry name" value="5'-Nucleotdase_C_sf"/>
</dbReference>
<gene>
    <name evidence="5" type="ORF">HPB52_019941</name>
</gene>
<evidence type="ECO:0000256" key="1">
    <source>
        <dbReference type="ARBA" id="ARBA00000815"/>
    </source>
</evidence>
<dbReference type="Gene3D" id="3.60.21.10">
    <property type="match status" value="2"/>
</dbReference>
<evidence type="ECO:0000256" key="2">
    <source>
        <dbReference type="ARBA" id="ARBA00012643"/>
    </source>
</evidence>
<dbReference type="VEuPathDB" id="VectorBase:RSAN_046522"/>
<comment type="caution">
    <text evidence="5">The sequence shown here is derived from an EMBL/GenBank/DDBJ whole genome shotgun (WGS) entry which is preliminary data.</text>
</comment>
<dbReference type="Proteomes" id="UP000821837">
    <property type="component" value="Chromosome 3"/>
</dbReference>
<dbReference type="PANTHER" id="PTHR11575:SF24">
    <property type="entry name" value="5'-NUCLEOTIDASE"/>
    <property type="match status" value="1"/>
</dbReference>
<name>A0A9D4Q2N0_RHISA</name>
<feature type="compositionally biased region" description="Basic and acidic residues" evidence="4">
    <location>
        <begin position="201"/>
        <end position="211"/>
    </location>
</feature>